<accession>A0AAW2VZQ8</accession>
<dbReference type="SMART" id="SM00271">
    <property type="entry name" value="DnaJ"/>
    <property type="match status" value="1"/>
</dbReference>
<feature type="domain" description="J" evidence="2">
    <location>
        <begin position="43"/>
        <end position="126"/>
    </location>
</feature>
<dbReference type="EMBL" id="JACGWN010000009">
    <property type="protein sequence ID" value="KAL0433966.1"/>
    <property type="molecule type" value="Genomic_DNA"/>
</dbReference>
<dbReference type="CDD" id="cd06257">
    <property type="entry name" value="DnaJ"/>
    <property type="match status" value="1"/>
</dbReference>
<dbReference type="Gene3D" id="1.10.287.110">
    <property type="entry name" value="DnaJ domain"/>
    <property type="match status" value="1"/>
</dbReference>
<dbReference type="PRINTS" id="PR00625">
    <property type="entry name" value="JDOMAIN"/>
</dbReference>
<name>A0AAW2VZQ8_9LAMI</name>
<dbReference type="InterPro" id="IPR036869">
    <property type="entry name" value="J_dom_sf"/>
</dbReference>
<reference evidence="3" key="2">
    <citation type="journal article" date="2024" name="Plant">
        <title>Genomic evolution and insights into agronomic trait innovations of Sesamum species.</title>
        <authorList>
            <person name="Miao H."/>
            <person name="Wang L."/>
            <person name="Qu L."/>
            <person name="Liu H."/>
            <person name="Sun Y."/>
            <person name="Le M."/>
            <person name="Wang Q."/>
            <person name="Wei S."/>
            <person name="Zheng Y."/>
            <person name="Lin W."/>
            <person name="Duan Y."/>
            <person name="Cao H."/>
            <person name="Xiong S."/>
            <person name="Wang X."/>
            <person name="Wei L."/>
            <person name="Li C."/>
            <person name="Ma Q."/>
            <person name="Ju M."/>
            <person name="Zhao R."/>
            <person name="Li G."/>
            <person name="Mu C."/>
            <person name="Tian Q."/>
            <person name="Mei H."/>
            <person name="Zhang T."/>
            <person name="Gao T."/>
            <person name="Zhang H."/>
        </authorList>
    </citation>
    <scope>NUCLEOTIDE SEQUENCE</scope>
    <source>
        <strain evidence="3">KEN1</strain>
    </source>
</reference>
<organism evidence="3">
    <name type="scientific">Sesamum latifolium</name>
    <dbReference type="NCBI Taxonomy" id="2727402"/>
    <lineage>
        <taxon>Eukaryota</taxon>
        <taxon>Viridiplantae</taxon>
        <taxon>Streptophyta</taxon>
        <taxon>Embryophyta</taxon>
        <taxon>Tracheophyta</taxon>
        <taxon>Spermatophyta</taxon>
        <taxon>Magnoliopsida</taxon>
        <taxon>eudicotyledons</taxon>
        <taxon>Gunneridae</taxon>
        <taxon>Pentapetalae</taxon>
        <taxon>asterids</taxon>
        <taxon>lamiids</taxon>
        <taxon>Lamiales</taxon>
        <taxon>Pedaliaceae</taxon>
        <taxon>Sesamum</taxon>
    </lineage>
</organism>
<feature type="region of interest" description="Disordered" evidence="1">
    <location>
        <begin position="144"/>
        <end position="172"/>
    </location>
</feature>
<evidence type="ECO:0000256" key="1">
    <source>
        <dbReference type="SAM" id="MobiDB-lite"/>
    </source>
</evidence>
<dbReference type="AlphaFoldDB" id="A0AAW2VZQ8"/>
<gene>
    <name evidence="3" type="ORF">Slati_2730900</name>
</gene>
<dbReference type="Pfam" id="PF00226">
    <property type="entry name" value="DnaJ"/>
    <property type="match status" value="1"/>
</dbReference>
<protein>
    <recommendedName>
        <fullName evidence="2">J domain-containing protein</fullName>
    </recommendedName>
</protein>
<proteinExistence type="predicted"/>
<reference evidence="3" key="1">
    <citation type="submission" date="2020-06" db="EMBL/GenBank/DDBJ databases">
        <authorList>
            <person name="Li T."/>
            <person name="Hu X."/>
            <person name="Zhang T."/>
            <person name="Song X."/>
            <person name="Zhang H."/>
            <person name="Dai N."/>
            <person name="Sheng W."/>
            <person name="Hou X."/>
            <person name="Wei L."/>
        </authorList>
    </citation>
    <scope>NUCLEOTIDE SEQUENCE</scope>
    <source>
        <strain evidence="3">KEN1</strain>
        <tissue evidence="3">Leaf</tissue>
    </source>
</reference>
<evidence type="ECO:0000313" key="3">
    <source>
        <dbReference type="EMBL" id="KAL0433966.1"/>
    </source>
</evidence>
<feature type="compositionally biased region" description="Polar residues" evidence="1">
    <location>
        <begin position="163"/>
        <end position="172"/>
    </location>
</feature>
<dbReference type="PANTHER" id="PTHR44137:SF13">
    <property type="entry name" value="CHAPERONE DNAJ-DOMAIN SUPERFAMILY PROTEIN"/>
    <property type="match status" value="1"/>
</dbReference>
<dbReference type="InterPro" id="IPR001623">
    <property type="entry name" value="DnaJ_domain"/>
</dbReference>
<dbReference type="PANTHER" id="PTHR44137">
    <property type="entry name" value="BNAC03G44070D PROTEIN"/>
    <property type="match status" value="1"/>
</dbReference>
<comment type="caution">
    <text evidence="3">The sequence shown here is derived from an EMBL/GenBank/DDBJ whole genome shotgun (WGS) entry which is preliminary data.</text>
</comment>
<dbReference type="PROSITE" id="PS50076">
    <property type="entry name" value="DNAJ_2"/>
    <property type="match status" value="1"/>
</dbReference>
<dbReference type="SUPFAM" id="SSF46565">
    <property type="entry name" value="Chaperone J-domain"/>
    <property type="match status" value="1"/>
</dbReference>
<evidence type="ECO:0000259" key="2">
    <source>
        <dbReference type="PROSITE" id="PS50076"/>
    </source>
</evidence>
<sequence length="209" mass="23762">MGMIVGNEQEKSQLATEISELLARASVCAKFHHSRKNKTPFVNWYLVLRVNENADVDGIRKQYHKLALQLHPDKNKHSKAETAFKLVSEVGFIRAYVHVKIDVLFVCLAYQGASHQTQRGGNNHRKMSENQCNNIKRFSQHQCNKRKRNTGVQPIELPIPGVSSPQNNQSQEAGRFKGRIYDREQLHAGYSQEQLPDLSVPTGKNALYV</sequence>